<evidence type="ECO:0000256" key="5">
    <source>
        <dbReference type="ARBA" id="ARBA00022490"/>
    </source>
</evidence>
<dbReference type="GO" id="GO:0072344">
    <property type="term" value="P:rescue of stalled ribosome"/>
    <property type="evidence" value="ECO:0007669"/>
    <property type="project" value="InterPro"/>
</dbReference>
<feature type="compositionally biased region" description="Gly residues" evidence="13">
    <location>
        <begin position="691"/>
        <end position="704"/>
    </location>
</feature>
<evidence type="ECO:0000256" key="4">
    <source>
        <dbReference type="ARBA" id="ARBA00012483"/>
    </source>
</evidence>
<comment type="catalytic activity">
    <reaction evidence="1">
        <text>S-ubiquitinyl-[E2 ubiquitin-conjugating enzyme]-L-cysteine + [acceptor protein]-L-lysine = [E2 ubiquitin-conjugating enzyme]-L-cysteine + N(6)-ubiquitinyl-[acceptor protein]-L-lysine.</text>
        <dbReference type="EC" id="2.3.2.27"/>
    </reaction>
</comment>
<evidence type="ECO:0000313" key="15">
    <source>
        <dbReference type="EMBL" id="KAK1412488.1"/>
    </source>
</evidence>
<feature type="region of interest" description="Disordered" evidence="13">
    <location>
        <begin position="644"/>
        <end position="709"/>
    </location>
</feature>
<dbReference type="EC" id="2.3.2.27" evidence="4"/>
<comment type="pathway">
    <text evidence="3">Protein modification; protein ubiquitination.</text>
</comment>
<evidence type="ECO:0000256" key="7">
    <source>
        <dbReference type="ARBA" id="ARBA00022679"/>
    </source>
</evidence>
<dbReference type="Pfam" id="PF23230">
    <property type="entry name" value="zf-C2H2_13"/>
    <property type="match status" value="1"/>
</dbReference>
<keyword evidence="6" id="KW-0597">Phosphoprotein</keyword>
<accession>A0AAD8NLG4</accession>
<evidence type="ECO:0000259" key="14">
    <source>
        <dbReference type="PROSITE" id="PS50089"/>
    </source>
</evidence>
<evidence type="ECO:0000256" key="9">
    <source>
        <dbReference type="ARBA" id="ARBA00022771"/>
    </source>
</evidence>
<keyword evidence="5" id="KW-0963">Cytoplasm</keyword>
<dbReference type="AlphaFoldDB" id="A0AAD8NLG4"/>
<dbReference type="InterPro" id="IPR056437">
    <property type="entry name" value="Znf-C2H2_ZNF598/HEL2"/>
</dbReference>
<reference evidence="15" key="1">
    <citation type="journal article" date="2023" name="bioRxiv">
        <title>Improved chromosome-level genome assembly for marigold (Tagetes erecta).</title>
        <authorList>
            <person name="Jiang F."/>
            <person name="Yuan L."/>
            <person name="Wang S."/>
            <person name="Wang H."/>
            <person name="Xu D."/>
            <person name="Wang A."/>
            <person name="Fan W."/>
        </authorList>
    </citation>
    <scope>NUCLEOTIDE SEQUENCE</scope>
    <source>
        <strain evidence="15">WSJ</strain>
        <tissue evidence="15">Leaf</tissue>
    </source>
</reference>
<comment type="caution">
    <text evidence="15">The sequence shown here is derived from an EMBL/GenBank/DDBJ whole genome shotgun (WGS) entry which is preliminary data.</text>
</comment>
<dbReference type="PANTHER" id="PTHR22938">
    <property type="entry name" value="ZINC FINGER PROTEIN 598"/>
    <property type="match status" value="1"/>
</dbReference>
<dbReference type="GO" id="GO:0008270">
    <property type="term" value="F:zinc ion binding"/>
    <property type="evidence" value="ECO:0007669"/>
    <property type="project" value="UniProtKB-KW"/>
</dbReference>
<sequence>MDDTCAVCAESLEWVAYGTCGHKDVCSTCVARLRFICNDRRCCICKSESTIIFVTKALGDYTKTINDFSVFPSENKEGRSGSYMYHEDTQSYFDDLAQYNMIKAMCRLSCSVCDKVEDNSSGKSKKKARFRDINQLKGHLFHQHKLIMCSLCLEGRKIFICEQKLYSKAQLKQHINTGDSEVDGTESERGGFQGHPLCEFCRTPFYGDNELYTHMNTEHFKCHICQRQNPGKYEYYKNYDDLEIHFRQEHFLCEDEACLSKKFIVFTSEAEMKVHNTKEHGGRLSRSKRNAVLQLPTSFTYRRNNEQDSRRGRRMRDLSESELSRAIEASLEISNSNSRFPEPSSSSRSNLSSNNNINDIVPLIQPFEALATDSDPPSRYLSAVSHTPRNTPLEESAFPPLSTGLTTSAQMPNRLQKNTMAEKLRRQNKKKVNVLNTGNAWPTATHLNHNHHQPSSSSVSKPVNTSNTASLLISSQRKPTFNPILAPTRISHSTSAPNLVDTGSVSDFPPVSTLQTLNGHGNGPSTKSVDQVYAANKSMVEKIRAGLDNDQDKYARFKDVSAQYRQGVIDAETYLVYVDQFGLSHLVLDLARLLPDPLKEKELVAVYNANRAMSTKGNGRKNKGKSVKLSDNILSTVREIQSNYRPQDDEVETLSKDGYRAVNKGKSKLQDDDRASPGGQLVIKLPKSEGGNSGNGSGVDGGGKTKQKKTSKFLRARLGNGSLASLDLNNFNGGSDDVLAKGESGQNAVQETTDGIPVRGVWRNGGGHKLFVKDQKVPRGIPK</sequence>
<dbReference type="Proteomes" id="UP001229421">
    <property type="component" value="Unassembled WGS sequence"/>
</dbReference>
<dbReference type="Pfam" id="PF23202">
    <property type="entry name" value="PAH_ZNF598"/>
    <property type="match status" value="1"/>
</dbReference>
<evidence type="ECO:0000313" key="16">
    <source>
        <dbReference type="Proteomes" id="UP001229421"/>
    </source>
</evidence>
<feature type="region of interest" description="Disordered" evidence="13">
    <location>
        <begin position="334"/>
        <end position="355"/>
    </location>
</feature>
<evidence type="ECO:0000256" key="8">
    <source>
        <dbReference type="ARBA" id="ARBA00022723"/>
    </source>
</evidence>
<feature type="region of interest" description="Disordered" evidence="13">
    <location>
        <begin position="741"/>
        <end position="783"/>
    </location>
</feature>
<gene>
    <name evidence="15" type="ORF">QVD17_33783</name>
</gene>
<dbReference type="InterPro" id="IPR044288">
    <property type="entry name" value="ZNF598/HEL2"/>
</dbReference>
<dbReference type="InterPro" id="IPR041888">
    <property type="entry name" value="RING-HC_ZNF598/HEL2"/>
</dbReference>
<feature type="compositionally biased region" description="Polar residues" evidence="13">
    <location>
        <begin position="744"/>
        <end position="753"/>
    </location>
</feature>
<comment type="similarity">
    <text evidence="11">Belongs to the ZNF598/HEL2 family.</text>
</comment>
<keyword evidence="10" id="KW-0862">Zinc</keyword>
<dbReference type="PROSITE" id="PS50089">
    <property type="entry name" value="ZF_RING_2"/>
    <property type="match status" value="1"/>
</dbReference>
<keyword evidence="16" id="KW-1185">Reference proteome</keyword>
<dbReference type="GO" id="GO:0005737">
    <property type="term" value="C:cytoplasm"/>
    <property type="evidence" value="ECO:0007669"/>
    <property type="project" value="UniProtKB-SubCell"/>
</dbReference>
<proteinExistence type="inferred from homology"/>
<dbReference type="PANTHER" id="PTHR22938:SF0">
    <property type="entry name" value="E3 UBIQUITIN-PROTEIN LIGASE ZNF598"/>
    <property type="match status" value="1"/>
</dbReference>
<dbReference type="InterPro" id="IPR057634">
    <property type="entry name" value="PAH_ZNF598/HEL2"/>
</dbReference>
<evidence type="ECO:0000256" key="6">
    <source>
        <dbReference type="ARBA" id="ARBA00022553"/>
    </source>
</evidence>
<evidence type="ECO:0000256" key="13">
    <source>
        <dbReference type="SAM" id="MobiDB-lite"/>
    </source>
</evidence>
<name>A0AAD8NLG4_TARER</name>
<keyword evidence="7" id="KW-0808">Transferase</keyword>
<evidence type="ECO:0000256" key="2">
    <source>
        <dbReference type="ARBA" id="ARBA00004496"/>
    </source>
</evidence>
<dbReference type="Pfam" id="PF25447">
    <property type="entry name" value="RING_ZNF598"/>
    <property type="match status" value="1"/>
</dbReference>
<keyword evidence="9 12" id="KW-0863">Zinc-finger</keyword>
<dbReference type="EMBL" id="JAUHHV010000009">
    <property type="protein sequence ID" value="KAK1412488.1"/>
    <property type="molecule type" value="Genomic_DNA"/>
</dbReference>
<evidence type="ECO:0000256" key="3">
    <source>
        <dbReference type="ARBA" id="ARBA00004906"/>
    </source>
</evidence>
<evidence type="ECO:0000256" key="10">
    <source>
        <dbReference type="ARBA" id="ARBA00022833"/>
    </source>
</evidence>
<keyword evidence="8" id="KW-0479">Metal-binding</keyword>
<comment type="subcellular location">
    <subcellularLocation>
        <location evidence="2">Cytoplasm</location>
    </subcellularLocation>
</comment>
<protein>
    <recommendedName>
        <fullName evidence="4">RING-type E3 ubiquitin transferase</fullName>
        <ecNumber evidence="4">2.3.2.27</ecNumber>
    </recommendedName>
</protein>
<evidence type="ECO:0000256" key="1">
    <source>
        <dbReference type="ARBA" id="ARBA00000900"/>
    </source>
</evidence>
<feature type="region of interest" description="Disordered" evidence="13">
    <location>
        <begin position="385"/>
        <end position="408"/>
    </location>
</feature>
<evidence type="ECO:0000256" key="11">
    <source>
        <dbReference type="ARBA" id="ARBA00035113"/>
    </source>
</evidence>
<organism evidence="15 16">
    <name type="scientific">Tagetes erecta</name>
    <name type="common">African marigold</name>
    <dbReference type="NCBI Taxonomy" id="13708"/>
    <lineage>
        <taxon>Eukaryota</taxon>
        <taxon>Viridiplantae</taxon>
        <taxon>Streptophyta</taxon>
        <taxon>Embryophyta</taxon>
        <taxon>Tracheophyta</taxon>
        <taxon>Spermatophyta</taxon>
        <taxon>Magnoliopsida</taxon>
        <taxon>eudicotyledons</taxon>
        <taxon>Gunneridae</taxon>
        <taxon>Pentapetalae</taxon>
        <taxon>asterids</taxon>
        <taxon>campanulids</taxon>
        <taxon>Asterales</taxon>
        <taxon>Asteraceae</taxon>
        <taxon>Asteroideae</taxon>
        <taxon>Heliantheae alliance</taxon>
        <taxon>Tageteae</taxon>
        <taxon>Tagetes</taxon>
    </lineage>
</organism>
<feature type="domain" description="RING-type" evidence="14">
    <location>
        <begin position="5"/>
        <end position="46"/>
    </location>
</feature>
<dbReference type="InterPro" id="IPR001841">
    <property type="entry name" value="Znf_RING"/>
</dbReference>
<evidence type="ECO:0000256" key="12">
    <source>
        <dbReference type="PROSITE-ProRule" id="PRU00175"/>
    </source>
</evidence>
<dbReference type="GO" id="GO:0016567">
    <property type="term" value="P:protein ubiquitination"/>
    <property type="evidence" value="ECO:0007669"/>
    <property type="project" value="TreeGrafter"/>
</dbReference>
<dbReference type="InterPro" id="IPR013087">
    <property type="entry name" value="Znf_C2H2_type"/>
</dbReference>
<dbReference type="CDD" id="cd16615">
    <property type="entry name" value="RING-HC_ZNF598"/>
    <property type="match status" value="1"/>
</dbReference>
<dbReference type="SMART" id="SM00355">
    <property type="entry name" value="ZnF_C2H2"/>
    <property type="match status" value="4"/>
</dbReference>
<dbReference type="GO" id="GO:0043022">
    <property type="term" value="F:ribosome binding"/>
    <property type="evidence" value="ECO:0007669"/>
    <property type="project" value="TreeGrafter"/>
</dbReference>
<dbReference type="GO" id="GO:0061630">
    <property type="term" value="F:ubiquitin protein ligase activity"/>
    <property type="evidence" value="ECO:0007669"/>
    <property type="project" value="UniProtKB-EC"/>
</dbReference>